<accession>A0A4R9G5M6</accession>
<dbReference type="RefSeq" id="WP_135584093.1">
    <property type="nucleotide sequence ID" value="NZ_RQEP01000005.1"/>
</dbReference>
<proteinExistence type="predicted"/>
<protein>
    <submittedName>
        <fullName evidence="1">Tetratricopeptide repeat protein</fullName>
    </submittedName>
</protein>
<dbReference type="InterPro" id="IPR011990">
    <property type="entry name" value="TPR-like_helical_dom_sf"/>
</dbReference>
<evidence type="ECO:0000313" key="1">
    <source>
        <dbReference type="EMBL" id="TGK06842.1"/>
    </source>
</evidence>
<dbReference type="Pfam" id="PF13424">
    <property type="entry name" value="TPR_12"/>
    <property type="match status" value="1"/>
</dbReference>
<dbReference type="PROSITE" id="PS51257">
    <property type="entry name" value="PROKAR_LIPOPROTEIN"/>
    <property type="match status" value="1"/>
</dbReference>
<keyword evidence="2" id="KW-1185">Reference proteome</keyword>
<dbReference type="AlphaFoldDB" id="A0A4R9G5M6"/>
<dbReference type="Gene3D" id="1.25.40.10">
    <property type="entry name" value="Tetratricopeptide repeat domain"/>
    <property type="match status" value="1"/>
</dbReference>
<name>A0A4R9G5M6_9LEPT</name>
<sequence length="262" mass="29953">MRFNLLTNPNAILLIQVTGLVAFFFSCEGSKEDPSILEIRDLLDSGHISESVEKAKSKLLKTGKTDQIHYLRGWMAYLRKDDPGAEKEYKLCLKENPISIDCLRGIAQIRNHRKEYEKAESSFKKALAVAEASKDREYTSMLMTDLGNLFLSQDIRKEALDWYSKSISIKEEGSAYYGMGLVYLLNRDKASSISYLKKGIDTEYRDLILKAETYYLLAKLQNDFEKNPKAAAESAKKAFELFPAMEKYSKSWEQYAKAARSK</sequence>
<dbReference type="Proteomes" id="UP000297453">
    <property type="component" value="Unassembled WGS sequence"/>
</dbReference>
<dbReference type="SMART" id="SM00028">
    <property type="entry name" value="TPR"/>
    <property type="match status" value="5"/>
</dbReference>
<dbReference type="SUPFAM" id="SSF81901">
    <property type="entry name" value="HCP-like"/>
    <property type="match status" value="1"/>
</dbReference>
<dbReference type="OrthoDB" id="339705at2"/>
<comment type="caution">
    <text evidence="1">The sequence shown here is derived from an EMBL/GenBank/DDBJ whole genome shotgun (WGS) entry which is preliminary data.</text>
</comment>
<dbReference type="InterPro" id="IPR019734">
    <property type="entry name" value="TPR_rpt"/>
</dbReference>
<gene>
    <name evidence="1" type="ORF">EHO59_01580</name>
</gene>
<organism evidence="1 2">
    <name type="scientific">Leptospira semungkisensis</name>
    <dbReference type="NCBI Taxonomy" id="2484985"/>
    <lineage>
        <taxon>Bacteria</taxon>
        <taxon>Pseudomonadati</taxon>
        <taxon>Spirochaetota</taxon>
        <taxon>Spirochaetia</taxon>
        <taxon>Leptospirales</taxon>
        <taxon>Leptospiraceae</taxon>
        <taxon>Leptospira</taxon>
    </lineage>
</organism>
<evidence type="ECO:0000313" key="2">
    <source>
        <dbReference type="Proteomes" id="UP000297453"/>
    </source>
</evidence>
<reference evidence="1" key="1">
    <citation type="journal article" date="2019" name="PLoS Negl. Trop. Dis.">
        <title>Revisiting the worldwide diversity of Leptospira species in the environment.</title>
        <authorList>
            <person name="Vincent A.T."/>
            <person name="Schiettekatte O."/>
            <person name="Bourhy P."/>
            <person name="Veyrier F.J."/>
            <person name="Picardeau M."/>
        </authorList>
    </citation>
    <scope>NUCLEOTIDE SEQUENCE [LARGE SCALE GENOMIC DNA]</scope>
    <source>
        <strain evidence="1">SSS9</strain>
    </source>
</reference>
<dbReference type="EMBL" id="RQEP01000005">
    <property type="protein sequence ID" value="TGK06842.1"/>
    <property type="molecule type" value="Genomic_DNA"/>
</dbReference>
<dbReference type="Pfam" id="PF13181">
    <property type="entry name" value="TPR_8"/>
    <property type="match status" value="1"/>
</dbReference>